<dbReference type="Gene3D" id="3.40.50.150">
    <property type="entry name" value="Vaccinia Virus protein VP39"/>
    <property type="match status" value="1"/>
</dbReference>
<evidence type="ECO:0008006" key="3">
    <source>
        <dbReference type="Google" id="ProtNLM"/>
    </source>
</evidence>
<dbReference type="InterPro" id="IPR023165">
    <property type="entry name" value="rRNA_Ade_diMease-like_C"/>
</dbReference>
<proteinExistence type="predicted"/>
<organism evidence="1 2">
    <name type="scientific">Cercophora newfieldiana</name>
    <dbReference type="NCBI Taxonomy" id="92897"/>
    <lineage>
        <taxon>Eukaryota</taxon>
        <taxon>Fungi</taxon>
        <taxon>Dikarya</taxon>
        <taxon>Ascomycota</taxon>
        <taxon>Pezizomycotina</taxon>
        <taxon>Sordariomycetes</taxon>
        <taxon>Sordariomycetidae</taxon>
        <taxon>Sordariales</taxon>
        <taxon>Lasiosphaeriaceae</taxon>
        <taxon>Cercophora</taxon>
    </lineage>
</organism>
<evidence type="ECO:0000313" key="1">
    <source>
        <dbReference type="EMBL" id="KAK0649123.1"/>
    </source>
</evidence>
<evidence type="ECO:0000313" key="2">
    <source>
        <dbReference type="Proteomes" id="UP001174936"/>
    </source>
</evidence>
<protein>
    <recommendedName>
        <fullName evidence="3">rRNA adenine N(6)-methyltransferase</fullName>
    </recommendedName>
</protein>
<gene>
    <name evidence="1" type="ORF">B0T16DRAFT_409475</name>
</gene>
<dbReference type="SUPFAM" id="SSF53335">
    <property type="entry name" value="S-adenosyl-L-methionine-dependent methyltransferases"/>
    <property type="match status" value="1"/>
</dbReference>
<dbReference type="Gene3D" id="1.10.8.100">
    <property type="entry name" value="Ribosomal RNA adenine dimethylase-like, domain 2"/>
    <property type="match status" value="1"/>
</dbReference>
<sequence>MLPFRSRPRALLSLRKGYSVLQQRGAKKLGPAPKPTADVLNAHNDVARNLAATGLWHKKPAVRSGKGDWRRISVTNEDFVYQIINYIKPSLLRHEGCDLIDLYPGAGVWSNALHDLLRPRSHILMEPDVGLYGPFLGRLLEKPGVRLEPKVGIDWTELNKILSPEYLPHQVEQPRTYGPDSEPPKRNDTLLVTANLSMHPKKKFMSFESLSLMVTYQLLSAIRASGLFQKYGLVRMLIWMRPDDMRTIFPRAVQQRRTGPQSVEFNTEWIREVAGLDYPDGEAGLGQQRTYYRRDANLDFESAFDTVLRMREQGIVVPEGRQSTLLREAQEMLAMGMTKAPTDNDPIHGVHIAEEYHKLEKQWQDGKIVKDSPTYEKLKRKTAYHKWIVNRATQKTTLLKELDAVKDLYAAGDMEEARFRDAEWNKKFSSLPSAFQGDALLQRDNQHIFRQEQPILHWDRRPYEPLVSRASDFFPNYQCSLLDIQPKAPHWLFRDIGPNSLYRAGECFELILRHSGGFQGSPLKRAMAAVWPGVLDGVISQCPSLYDRSQYGSPVSGFGELTARCLSEAQWVEIMDAWVKWPFKPSFAELVAHLGEELPSDALDDITPNNMGKAAAYAL</sequence>
<dbReference type="InterPro" id="IPR029063">
    <property type="entry name" value="SAM-dependent_MTases_sf"/>
</dbReference>
<keyword evidence="2" id="KW-1185">Reference proteome</keyword>
<dbReference type="Proteomes" id="UP001174936">
    <property type="component" value="Unassembled WGS sequence"/>
</dbReference>
<reference evidence="1" key="1">
    <citation type="submission" date="2023-06" db="EMBL/GenBank/DDBJ databases">
        <title>Genome-scale phylogeny and comparative genomics of the fungal order Sordariales.</title>
        <authorList>
            <consortium name="Lawrence Berkeley National Laboratory"/>
            <person name="Hensen N."/>
            <person name="Bonometti L."/>
            <person name="Westerberg I."/>
            <person name="Brannstrom I.O."/>
            <person name="Guillou S."/>
            <person name="Cros-Aarteil S."/>
            <person name="Calhoun S."/>
            <person name="Haridas S."/>
            <person name="Kuo A."/>
            <person name="Mondo S."/>
            <person name="Pangilinan J."/>
            <person name="Riley R."/>
            <person name="Labutti K."/>
            <person name="Andreopoulos B."/>
            <person name="Lipzen A."/>
            <person name="Chen C."/>
            <person name="Yanf M."/>
            <person name="Daum C."/>
            <person name="Ng V."/>
            <person name="Clum A."/>
            <person name="Steindorff A."/>
            <person name="Ohm R."/>
            <person name="Martin F."/>
            <person name="Silar P."/>
            <person name="Natvig D."/>
            <person name="Lalanne C."/>
            <person name="Gautier V."/>
            <person name="Ament-Velasquez S.L."/>
            <person name="Kruys A."/>
            <person name="Hutchinson M.I."/>
            <person name="Powell A.J."/>
            <person name="Barry K."/>
            <person name="Miller A.N."/>
            <person name="Grigoriev I.V."/>
            <person name="Debuchy R."/>
            <person name="Gladieux P."/>
            <person name="Thoren M.H."/>
            <person name="Johannesson H."/>
        </authorList>
    </citation>
    <scope>NUCLEOTIDE SEQUENCE</scope>
    <source>
        <strain evidence="1">SMH2532-1</strain>
    </source>
</reference>
<dbReference type="AlphaFoldDB" id="A0AA39YAN3"/>
<name>A0AA39YAN3_9PEZI</name>
<dbReference type="EMBL" id="JAULSV010000003">
    <property type="protein sequence ID" value="KAK0649123.1"/>
    <property type="molecule type" value="Genomic_DNA"/>
</dbReference>
<accession>A0AA39YAN3</accession>
<comment type="caution">
    <text evidence="1">The sequence shown here is derived from an EMBL/GenBank/DDBJ whole genome shotgun (WGS) entry which is preliminary data.</text>
</comment>